<dbReference type="PANTHER" id="PTHR34611">
    <property type="match status" value="1"/>
</dbReference>
<dbReference type="InterPro" id="IPR051699">
    <property type="entry name" value="Rpn/YhgA-like_nuclease"/>
</dbReference>
<dbReference type="EMBL" id="CP001102">
    <property type="protein sequence ID" value="ACE06261.1"/>
    <property type="molecule type" value="Genomic_DNA"/>
</dbReference>
<name>B3ESQ9_AMOA5</name>
<accession>B3ESQ9</accession>
<dbReference type="PANTHER" id="PTHR34611:SF2">
    <property type="entry name" value="INACTIVE RECOMBINATION-PROMOTING NUCLEASE-LIKE PROTEIN RPNE-RELATED"/>
    <property type="match status" value="1"/>
</dbReference>
<evidence type="ECO:0000259" key="2">
    <source>
        <dbReference type="Pfam" id="PF04754"/>
    </source>
</evidence>
<dbReference type="Proteomes" id="UP000001227">
    <property type="component" value="Chromosome"/>
</dbReference>
<evidence type="ECO:0000313" key="4">
    <source>
        <dbReference type="Proteomes" id="UP000001227"/>
    </source>
</evidence>
<dbReference type="Pfam" id="PF04754">
    <property type="entry name" value="Transposase_31"/>
    <property type="match status" value="1"/>
</dbReference>
<dbReference type="InterPro" id="IPR010106">
    <property type="entry name" value="RpnA"/>
</dbReference>
<dbReference type="eggNOG" id="COG5464">
    <property type="taxonomic scope" value="Bacteria"/>
</dbReference>
<evidence type="ECO:0000313" key="3">
    <source>
        <dbReference type="EMBL" id="ACE06261.1"/>
    </source>
</evidence>
<dbReference type="KEGG" id="aas:Aasi_0894"/>
<keyword evidence="4" id="KW-1185">Reference proteome</keyword>
<gene>
    <name evidence="3" type="ordered locus">Aasi_0894</name>
</gene>
<dbReference type="HOGENOM" id="CLU_059548_1_0_10"/>
<comment type="similarity">
    <text evidence="1">Belongs to the Rpn/YhgA-like nuclease family.</text>
</comment>
<dbReference type="GO" id="GO:1990238">
    <property type="term" value="F:double-stranded DNA endonuclease activity"/>
    <property type="evidence" value="ECO:0007669"/>
    <property type="project" value="TreeGrafter"/>
</dbReference>
<reference evidence="3 4" key="1">
    <citation type="journal article" date="2010" name="J. Bacteriol.">
        <title>The genome of the amoeba symbiont 'Candidatus Amoebophilus asiaticus' reveals common mechanisms for host cell interaction among amoeba-associated bacteria.</title>
        <authorList>
            <person name="Schmitz-Esser S."/>
            <person name="Tischler P."/>
            <person name="Arnold R."/>
            <person name="Montanaro J."/>
            <person name="Wagner M."/>
            <person name="Rattei T."/>
            <person name="Horn M."/>
        </authorList>
    </citation>
    <scope>NUCLEOTIDE SEQUENCE [LARGE SCALE GENOMIC DNA]</scope>
    <source>
        <strain evidence="3 4">5a2</strain>
    </source>
</reference>
<proteinExistence type="inferred from homology"/>
<dbReference type="RefSeq" id="WP_012473024.1">
    <property type="nucleotide sequence ID" value="NC_010830.1"/>
</dbReference>
<dbReference type="AlphaFoldDB" id="B3ESQ9"/>
<sequence>MPKKEKNDLSNPHDLLVKATLSHPEAIQEFAKAYFPADILKRVDLPSLKLTNKSYVTEELREFHNDLVFSFTIDKQPGYAFFVLEHQSTPDPLMALRFVKYNIALIEEYIKEKGEKTPWPIIVNICLYHNANEKPYPYSTSVYDLFKDPLTAKALEMFTKFYLADLNSTPNEVLEQHGSIGLMEKLLKYSRHRDIFNVIEKELKRSKGYLIVRGDYWKTILIYSSYVIGQEEKSEKDLVSLFKEVLSKNEEEIMITIAQTIEERGEMRGKRREKIAIAKNMLKKGCEISFIEEITGLSRKDIEKLKQE</sequence>
<dbReference type="OrthoDB" id="976593at2"/>
<protein>
    <recommendedName>
        <fullName evidence="2">Transposase (putative) YhgA-like domain-containing protein</fullName>
    </recommendedName>
</protein>
<organism evidence="3 4">
    <name type="scientific">Amoebophilus asiaticus (strain 5a2)</name>
    <dbReference type="NCBI Taxonomy" id="452471"/>
    <lineage>
        <taxon>Bacteria</taxon>
        <taxon>Pseudomonadati</taxon>
        <taxon>Bacteroidota</taxon>
        <taxon>Cytophagia</taxon>
        <taxon>Cytophagales</taxon>
        <taxon>Amoebophilaceae</taxon>
        <taxon>Candidatus Amoebophilus</taxon>
    </lineage>
</organism>
<dbReference type="InterPro" id="IPR006842">
    <property type="entry name" value="Transposase_31"/>
</dbReference>
<dbReference type="GO" id="GO:0006310">
    <property type="term" value="P:DNA recombination"/>
    <property type="evidence" value="ECO:0007669"/>
    <property type="project" value="TreeGrafter"/>
</dbReference>
<evidence type="ECO:0000256" key="1">
    <source>
        <dbReference type="ARBA" id="ARBA00009787"/>
    </source>
</evidence>
<dbReference type="NCBIfam" id="TIGR01784">
    <property type="entry name" value="T_den_put_tspse"/>
    <property type="match status" value="1"/>
</dbReference>
<feature type="domain" description="Transposase (putative) YhgA-like" evidence="2">
    <location>
        <begin position="11"/>
        <end position="201"/>
    </location>
</feature>